<sequence>MGSVEYYRKKSKQRYLDKPFWFTIRDAKKRAKKFNIDFNLTEEYVENIYPKDGKCPALGIKLKKLDGSNAPSLDRIVPELGYIKGNVQWVSKIANQIMSNATPDQVIQVGEYFKSIINTVTKEDVISKLSKEQRDKISVIYGEAYWSHVITPHTIYNPDGEWRIDVCNLDAKSKKILKDDKIERVDLLEDGTERRRFLDNKQDERGDFIKIKIGAKNRDGSLNNIYVEDCNSNPFHGKYIGNGSKVEVAYYPVSYNLPKWGARGVIPYLVGVKVIDLIEYGVDNEEKI</sequence>
<accession>A0A133VJ50</accession>
<dbReference type="Gene3D" id="3.30.40.220">
    <property type="match status" value="1"/>
</dbReference>
<reference evidence="1 2" key="1">
    <citation type="journal article" date="2016" name="Sci. Rep.">
        <title>Metabolic traits of an uncultured archaeal lineage -MSBL1- from brine pools of the Red Sea.</title>
        <authorList>
            <person name="Mwirichia R."/>
            <person name="Alam I."/>
            <person name="Rashid M."/>
            <person name="Vinu M."/>
            <person name="Ba-Alawi W."/>
            <person name="Anthony Kamau A."/>
            <person name="Kamanda Ngugi D."/>
            <person name="Goker M."/>
            <person name="Klenk H.P."/>
            <person name="Bajic V."/>
            <person name="Stingl U."/>
        </authorList>
    </citation>
    <scope>NUCLEOTIDE SEQUENCE [LARGE SCALE GENOMIC DNA]</scope>
    <source>
        <strain evidence="1">SCGC-AAA382A20</strain>
    </source>
</reference>
<dbReference type="EMBL" id="LHYE01000045">
    <property type="protein sequence ID" value="KXB06444.1"/>
    <property type="molecule type" value="Genomic_DNA"/>
</dbReference>
<dbReference type="Proteomes" id="UP000070263">
    <property type="component" value="Unassembled WGS sequence"/>
</dbReference>
<keyword evidence="2" id="KW-1185">Reference proteome</keyword>
<evidence type="ECO:0000313" key="2">
    <source>
        <dbReference type="Proteomes" id="UP000070263"/>
    </source>
</evidence>
<dbReference type="AlphaFoldDB" id="A0A133VJ50"/>
<proteinExistence type="predicted"/>
<evidence type="ECO:0000313" key="1">
    <source>
        <dbReference type="EMBL" id="KXB06444.1"/>
    </source>
</evidence>
<organism evidence="1 2">
    <name type="scientific">candidate division MSBL1 archaeon SCGC-AAA382A20</name>
    <dbReference type="NCBI Taxonomy" id="1698280"/>
    <lineage>
        <taxon>Archaea</taxon>
        <taxon>Methanobacteriati</taxon>
        <taxon>Methanobacteriota</taxon>
        <taxon>candidate division MSBL1</taxon>
    </lineage>
</organism>
<dbReference type="Gene3D" id="2.40.50.140">
    <property type="entry name" value="Nucleic acid-binding proteins"/>
    <property type="match status" value="1"/>
</dbReference>
<dbReference type="InterPro" id="IPR012340">
    <property type="entry name" value="NA-bd_OB-fold"/>
</dbReference>
<comment type="caution">
    <text evidence="1">The sequence shown here is derived from an EMBL/GenBank/DDBJ whole genome shotgun (WGS) entry which is preliminary data.</text>
</comment>
<protein>
    <submittedName>
        <fullName evidence="1">Uncharacterized protein</fullName>
    </submittedName>
</protein>
<gene>
    <name evidence="1" type="ORF">AKJ51_03720</name>
</gene>
<name>A0A133VJ50_9EURY</name>